<dbReference type="AlphaFoldDB" id="A0A7W8EG14"/>
<accession>A0A7W8EG14</accession>
<keyword evidence="2" id="KW-1185">Reference proteome</keyword>
<dbReference type="Proteomes" id="UP000568380">
    <property type="component" value="Unassembled WGS sequence"/>
</dbReference>
<organism evidence="1 2">
    <name type="scientific">Nonomuraea endophytica</name>
    <dbReference type="NCBI Taxonomy" id="714136"/>
    <lineage>
        <taxon>Bacteria</taxon>
        <taxon>Bacillati</taxon>
        <taxon>Actinomycetota</taxon>
        <taxon>Actinomycetes</taxon>
        <taxon>Streptosporangiales</taxon>
        <taxon>Streptosporangiaceae</taxon>
        <taxon>Nonomuraea</taxon>
    </lineage>
</organism>
<comment type="caution">
    <text evidence="1">The sequence shown here is derived from an EMBL/GenBank/DDBJ whole genome shotgun (WGS) entry which is preliminary data.</text>
</comment>
<reference evidence="1 2" key="1">
    <citation type="submission" date="2020-08" db="EMBL/GenBank/DDBJ databases">
        <title>Genomic Encyclopedia of Type Strains, Phase IV (KMG-IV): sequencing the most valuable type-strain genomes for metagenomic binning, comparative biology and taxonomic classification.</title>
        <authorList>
            <person name="Goeker M."/>
        </authorList>
    </citation>
    <scope>NUCLEOTIDE SEQUENCE [LARGE SCALE GENOMIC DNA]</scope>
    <source>
        <strain evidence="1 2">DSM 45385</strain>
    </source>
</reference>
<proteinExistence type="predicted"/>
<protein>
    <submittedName>
        <fullName evidence="1">Uncharacterized protein</fullName>
    </submittedName>
</protein>
<evidence type="ECO:0000313" key="2">
    <source>
        <dbReference type="Proteomes" id="UP000568380"/>
    </source>
</evidence>
<dbReference type="EMBL" id="JACHIN010000006">
    <property type="protein sequence ID" value="MBB5079375.1"/>
    <property type="molecule type" value="Genomic_DNA"/>
</dbReference>
<evidence type="ECO:0000313" key="1">
    <source>
        <dbReference type="EMBL" id="MBB5079375.1"/>
    </source>
</evidence>
<sequence length="93" mass="9937">MLSVLSVDIEWSWFTDAERAHAEWSRARGRDTLLVLAKPDKLPGSAAEAANALLDLLVRRIEGGEPAGPRLMPVGLCPRASTLGWEGAGTVVS</sequence>
<name>A0A7W8EG14_9ACTN</name>
<gene>
    <name evidence="1" type="ORF">HNR40_004861</name>
</gene>